<name>A0ABC8SHJ6_9AQUA</name>
<evidence type="ECO:0000313" key="2">
    <source>
        <dbReference type="Proteomes" id="UP001642360"/>
    </source>
</evidence>
<comment type="caution">
    <text evidence="1">The sequence shown here is derived from an EMBL/GenBank/DDBJ whole genome shotgun (WGS) entry which is preliminary data.</text>
</comment>
<dbReference type="EMBL" id="CAUOFW020002892">
    <property type="protein sequence ID" value="CAK9156659.1"/>
    <property type="molecule type" value="Genomic_DNA"/>
</dbReference>
<gene>
    <name evidence="1" type="ORF">ILEXP_LOCUS25205</name>
</gene>
<dbReference type="AlphaFoldDB" id="A0ABC8SHJ6"/>
<sequence length="112" mass="12606">MSSVLAWHWLYEWDQFNCSLLETVACGQCSMMKCDLWTFSKCTCGLFPEDPSFGRCHPMDIICSVGKKIKMVRLELRLFTQEGHPVPTGTGTSYMPRRSVCSDGGAIAFKVL</sequence>
<reference evidence="1 2" key="1">
    <citation type="submission" date="2024-02" db="EMBL/GenBank/DDBJ databases">
        <authorList>
            <person name="Vignale AGUSTIN F."/>
            <person name="Sosa J E."/>
            <person name="Modenutti C."/>
        </authorList>
    </citation>
    <scope>NUCLEOTIDE SEQUENCE [LARGE SCALE GENOMIC DNA]</scope>
</reference>
<dbReference type="Proteomes" id="UP001642360">
    <property type="component" value="Unassembled WGS sequence"/>
</dbReference>
<organism evidence="1 2">
    <name type="scientific">Ilex paraguariensis</name>
    <name type="common">yerba mate</name>
    <dbReference type="NCBI Taxonomy" id="185542"/>
    <lineage>
        <taxon>Eukaryota</taxon>
        <taxon>Viridiplantae</taxon>
        <taxon>Streptophyta</taxon>
        <taxon>Embryophyta</taxon>
        <taxon>Tracheophyta</taxon>
        <taxon>Spermatophyta</taxon>
        <taxon>Magnoliopsida</taxon>
        <taxon>eudicotyledons</taxon>
        <taxon>Gunneridae</taxon>
        <taxon>Pentapetalae</taxon>
        <taxon>asterids</taxon>
        <taxon>campanulids</taxon>
        <taxon>Aquifoliales</taxon>
        <taxon>Aquifoliaceae</taxon>
        <taxon>Ilex</taxon>
    </lineage>
</organism>
<accession>A0ABC8SHJ6</accession>
<proteinExistence type="predicted"/>
<protein>
    <submittedName>
        <fullName evidence="1">Uncharacterized protein</fullName>
    </submittedName>
</protein>
<evidence type="ECO:0000313" key="1">
    <source>
        <dbReference type="EMBL" id="CAK9156659.1"/>
    </source>
</evidence>
<keyword evidence="2" id="KW-1185">Reference proteome</keyword>